<name>A0A8S3W9P4_PARAO</name>
<dbReference type="OrthoDB" id="416437at2759"/>
<comment type="caution">
    <text evidence="1">The sequence shown here is derived from an EMBL/GenBank/DDBJ whole genome shotgun (WGS) entry which is preliminary data.</text>
</comment>
<dbReference type="Proteomes" id="UP000691718">
    <property type="component" value="Unassembled WGS sequence"/>
</dbReference>
<accession>A0A8S3W9P4</accession>
<proteinExistence type="predicted"/>
<sequence length="168" mass="19263">MRERNYESLRVENEEHRLNRLENSHRNLFIGALVMMRRNISITEDLVNDVMGIVSKFKWPALRHGELPDTVFIKFDNSTIGTNVKDNEGLVAIAPVSITYQNLKNKIDKEIKSRARTIIDESDTTSNEDTDINEIQYADTDDDYTSFDDKITKGSIELSISPIVNEVN</sequence>
<dbReference type="AlphaFoldDB" id="A0A8S3W9P4"/>
<reference evidence="1" key="1">
    <citation type="submission" date="2021-04" db="EMBL/GenBank/DDBJ databases">
        <authorList>
            <person name="Tunstrom K."/>
        </authorList>
    </citation>
    <scope>NUCLEOTIDE SEQUENCE</scope>
</reference>
<evidence type="ECO:0000313" key="1">
    <source>
        <dbReference type="EMBL" id="CAG4948889.1"/>
    </source>
</evidence>
<gene>
    <name evidence="1" type="ORF">PAPOLLO_LOCUS3878</name>
</gene>
<organism evidence="1 2">
    <name type="scientific">Parnassius apollo</name>
    <name type="common">Apollo butterfly</name>
    <name type="synonym">Papilio apollo</name>
    <dbReference type="NCBI Taxonomy" id="110799"/>
    <lineage>
        <taxon>Eukaryota</taxon>
        <taxon>Metazoa</taxon>
        <taxon>Ecdysozoa</taxon>
        <taxon>Arthropoda</taxon>
        <taxon>Hexapoda</taxon>
        <taxon>Insecta</taxon>
        <taxon>Pterygota</taxon>
        <taxon>Neoptera</taxon>
        <taxon>Endopterygota</taxon>
        <taxon>Lepidoptera</taxon>
        <taxon>Glossata</taxon>
        <taxon>Ditrysia</taxon>
        <taxon>Papilionoidea</taxon>
        <taxon>Papilionidae</taxon>
        <taxon>Parnassiinae</taxon>
        <taxon>Parnassini</taxon>
        <taxon>Parnassius</taxon>
        <taxon>Parnassius</taxon>
    </lineage>
</organism>
<keyword evidence="2" id="KW-1185">Reference proteome</keyword>
<dbReference type="EMBL" id="CAJQZP010000220">
    <property type="protein sequence ID" value="CAG4948889.1"/>
    <property type="molecule type" value="Genomic_DNA"/>
</dbReference>
<protein>
    <submittedName>
        <fullName evidence="1">(apollo) hypothetical protein</fullName>
    </submittedName>
</protein>
<evidence type="ECO:0000313" key="2">
    <source>
        <dbReference type="Proteomes" id="UP000691718"/>
    </source>
</evidence>